<name>A0ABQ8A5A3_BRANA</name>
<organism evidence="1 2">
    <name type="scientific">Brassica napus</name>
    <name type="common">Rape</name>
    <dbReference type="NCBI Taxonomy" id="3708"/>
    <lineage>
        <taxon>Eukaryota</taxon>
        <taxon>Viridiplantae</taxon>
        <taxon>Streptophyta</taxon>
        <taxon>Embryophyta</taxon>
        <taxon>Tracheophyta</taxon>
        <taxon>Spermatophyta</taxon>
        <taxon>Magnoliopsida</taxon>
        <taxon>eudicotyledons</taxon>
        <taxon>Gunneridae</taxon>
        <taxon>Pentapetalae</taxon>
        <taxon>rosids</taxon>
        <taxon>malvids</taxon>
        <taxon>Brassicales</taxon>
        <taxon>Brassicaceae</taxon>
        <taxon>Brassiceae</taxon>
        <taxon>Brassica</taxon>
    </lineage>
</organism>
<protein>
    <submittedName>
        <fullName evidence="1">Uncharacterized protein</fullName>
    </submittedName>
</protein>
<dbReference type="Proteomes" id="UP000824890">
    <property type="component" value="Unassembled WGS sequence"/>
</dbReference>
<sequence length="87" mass="9870">MQTPPPSDVHGQSTTVYGFESDEYIFEMNGHVSLKYDTDCALLQSVQDEFFIEMNGHVSFKDDTEGLVLNHDVSKRSEPWGNWVVVS</sequence>
<accession>A0ABQ8A5A3</accession>
<keyword evidence="2" id="KW-1185">Reference proteome</keyword>
<dbReference type="EMBL" id="JAGKQM010000013">
    <property type="protein sequence ID" value="KAH0887689.1"/>
    <property type="molecule type" value="Genomic_DNA"/>
</dbReference>
<reference evidence="1 2" key="1">
    <citation type="submission" date="2021-05" db="EMBL/GenBank/DDBJ databases">
        <title>Genome Assembly of Synthetic Allotetraploid Brassica napus Reveals Homoeologous Exchanges between Subgenomes.</title>
        <authorList>
            <person name="Davis J.T."/>
        </authorList>
    </citation>
    <scope>NUCLEOTIDE SEQUENCE [LARGE SCALE GENOMIC DNA]</scope>
    <source>
        <strain evidence="2">cv. Da-Ae</strain>
        <tissue evidence="1">Seedling</tissue>
    </source>
</reference>
<evidence type="ECO:0000313" key="1">
    <source>
        <dbReference type="EMBL" id="KAH0887689.1"/>
    </source>
</evidence>
<evidence type="ECO:0000313" key="2">
    <source>
        <dbReference type="Proteomes" id="UP000824890"/>
    </source>
</evidence>
<proteinExistence type="predicted"/>
<comment type="caution">
    <text evidence="1">The sequence shown here is derived from an EMBL/GenBank/DDBJ whole genome shotgun (WGS) entry which is preliminary data.</text>
</comment>
<gene>
    <name evidence="1" type="ORF">HID58_050118</name>
</gene>